<dbReference type="PROSITE" id="PS50005">
    <property type="entry name" value="TPR"/>
    <property type="match status" value="1"/>
</dbReference>
<name>A0A4P9VTH1_9GAMM</name>
<feature type="repeat" description="TPR" evidence="1">
    <location>
        <begin position="218"/>
        <end position="251"/>
    </location>
</feature>
<evidence type="ECO:0000313" key="3">
    <source>
        <dbReference type="Proteomes" id="UP000257039"/>
    </source>
</evidence>
<gene>
    <name evidence="2" type="ORF">B9G39_25075</name>
</gene>
<dbReference type="PANTHER" id="PTHR12558:SF44">
    <property type="entry name" value="TETRATRICOPEPTIDE REPEAT-CONTAINING PROTEIN"/>
    <property type="match status" value="1"/>
</dbReference>
<dbReference type="SUPFAM" id="SSF48452">
    <property type="entry name" value="TPR-like"/>
    <property type="match status" value="2"/>
</dbReference>
<dbReference type="SMART" id="SM00028">
    <property type="entry name" value="TPR"/>
    <property type="match status" value="4"/>
</dbReference>
<dbReference type="Pfam" id="PF13181">
    <property type="entry name" value="TPR_8"/>
    <property type="match status" value="1"/>
</dbReference>
<organism evidence="2 3">
    <name type="scientific">Zooshikella ganghwensis</name>
    <dbReference type="NCBI Taxonomy" id="202772"/>
    <lineage>
        <taxon>Bacteria</taxon>
        <taxon>Pseudomonadati</taxon>
        <taxon>Pseudomonadota</taxon>
        <taxon>Gammaproteobacteria</taxon>
        <taxon>Oceanospirillales</taxon>
        <taxon>Zooshikellaceae</taxon>
        <taxon>Zooshikella</taxon>
    </lineage>
</organism>
<dbReference type="InterPro" id="IPR019734">
    <property type="entry name" value="TPR_rpt"/>
</dbReference>
<dbReference type="InterPro" id="IPR011990">
    <property type="entry name" value="TPR-like_helical_dom_sf"/>
</dbReference>
<dbReference type="AlphaFoldDB" id="A0A4P9VTH1"/>
<dbReference type="Pfam" id="PF12895">
    <property type="entry name" value="ANAPC3"/>
    <property type="match status" value="1"/>
</dbReference>
<comment type="caution">
    <text evidence="2">The sequence shown here is derived from an EMBL/GenBank/DDBJ whole genome shotgun (WGS) entry which is preliminary data.</text>
</comment>
<keyword evidence="1" id="KW-0802">TPR repeat</keyword>
<dbReference type="RefSeq" id="WP_094789220.1">
    <property type="nucleotide sequence ID" value="NZ_NDXW01000001.1"/>
</dbReference>
<evidence type="ECO:0000313" key="2">
    <source>
        <dbReference type="EMBL" id="RDH46466.1"/>
    </source>
</evidence>
<dbReference type="Proteomes" id="UP000257039">
    <property type="component" value="Unassembled WGS sequence"/>
</dbReference>
<proteinExistence type="predicted"/>
<reference evidence="2 3" key="1">
    <citation type="submission" date="2017-04" db="EMBL/GenBank/DDBJ databases">
        <title>Draft genome sequence of Zooshikella ganghwensis VG4 isolated from Red Sea sediments.</title>
        <authorList>
            <person name="Rehman Z."/>
            <person name="Alam I."/>
            <person name="Kamau A."/>
            <person name="Bajic V."/>
            <person name="Leiknes T."/>
        </authorList>
    </citation>
    <scope>NUCLEOTIDE SEQUENCE [LARGE SCALE GENOMIC DNA]</scope>
    <source>
        <strain evidence="2 3">VG4</strain>
    </source>
</reference>
<keyword evidence="3" id="KW-1185">Reference proteome</keyword>
<dbReference type="Gene3D" id="1.25.40.10">
    <property type="entry name" value="Tetratricopeptide repeat domain"/>
    <property type="match status" value="2"/>
</dbReference>
<protein>
    <submittedName>
        <fullName evidence="2">Tetratricopeptide repeat protein</fullName>
    </submittedName>
</protein>
<dbReference type="PANTHER" id="PTHR12558">
    <property type="entry name" value="CELL DIVISION CYCLE 16,23,27"/>
    <property type="match status" value="1"/>
</dbReference>
<sequence>MTDSLQDAIKQYIGYLSYDPSNTLIIRKLVELYLETNTPHKAHEVISHYTANEDIHLSIAKSALASYQGNDEEVVALLQQHTGVYEEAVIYLLALAYLRLNQYDNAFNTLQVMPVEQMGIPTRLLFARALHNLGEVQKAIALLEEYKTSAECIGYLALLYWDIENFDKAHILADSALAIDPKQLEASIVNGFQLLSVDNLSSAQTTFSQILKLKPKSGRAWLGTGLICMQQNDLNSAISALRKTTQYMPNHPGSWNTLTWCLLINNQLDEAEQAAQEGLAIAPAFSESQGMMAIVLCFQNRFDEAKAYYRKALLLNTDSLAGLYAKYLILARLSPEEAQDVFEQLMNISITEQVTVGSVLKKNINRQEKH</sequence>
<dbReference type="GO" id="GO:0051301">
    <property type="term" value="P:cell division"/>
    <property type="evidence" value="ECO:0007669"/>
    <property type="project" value="TreeGrafter"/>
</dbReference>
<dbReference type="Pfam" id="PF14559">
    <property type="entry name" value="TPR_19"/>
    <property type="match status" value="1"/>
</dbReference>
<evidence type="ECO:0000256" key="1">
    <source>
        <dbReference type="PROSITE-ProRule" id="PRU00339"/>
    </source>
</evidence>
<dbReference type="EMBL" id="NDXW01000001">
    <property type="protein sequence ID" value="RDH46466.1"/>
    <property type="molecule type" value="Genomic_DNA"/>
</dbReference>
<accession>A0A4P9VTH1</accession>